<feature type="compositionally biased region" description="Basic residues" evidence="12">
    <location>
        <begin position="1"/>
        <end position="12"/>
    </location>
</feature>
<dbReference type="GO" id="GO:0016024">
    <property type="term" value="P:CDP-diacylglycerol biosynthetic process"/>
    <property type="evidence" value="ECO:0007669"/>
    <property type="project" value="TreeGrafter"/>
</dbReference>
<name>A0A2A9MKF5_BESBE</name>
<evidence type="ECO:0000256" key="4">
    <source>
        <dbReference type="ARBA" id="ARBA00022679"/>
    </source>
</evidence>
<sequence length="950" mass="98203">MPMRAKKAPRRRGTQEPARHERKERSGRTRNLQRRETTQKKTREEMQQRKEKKKEEEALRGHAAALVATASERGVFTRPQLNGLSISACGAALFIIHCVPCVCASLDLRPVGRFTNVSKRPNWLFSRFTGSPPRCAFLLSLVSVVLCGVALSATEATASPSAFSSPSISPSLQFPFSFSESAPHAGIPPFLPARARGIDGAPSSPLGWSRSPSSSSSTAASGGSTLAASSLLAPFSPPSARMSTAPLGRRTSLSGARLSPSFLVFPPSSARRLASSPVPASPRCLAYASLRVSATRERLSPRERVSISSLLSLSVSPFSFASLAPGSSLWAAADGARSGKSRRRKLSEDSREEGQATRSSQPPSPSSSPRMGASSSASCASPFLGASSGSAAGDGTKHAAVLGERKKFFLAHLSLRPLSSFCAACVSRLVSVFTLSRSATPSSSPSASSASAPSRFGSLRQRLSTAIPLLLLAIPLLLLSPPPVFLVGALLQSLISIKEFADLCLLRGIFNPSLKVAALTSAAVFAAAAAPPTSSLHLLAFPISVVFLLASLLLSSPSTKTIADISASVFSLVWCVFLPSFWVKLRFLRLPTTQPGGPLKALRPSLASAAAAPAACAAAASPSSPFSRLFRLPQPYSGAALLVFSLLSLIASDTFAYLIGCRFGSSPISSLFVPPLFPTLPPAACVSPRKTVQGLVGGSVAAGVTGALAAWIVERALPLEALRDAERHIAESRGLGRPHALLDLLARRTQTLHAGAAAAETEGLAEGAGGGVGEGVSEPGESLEPTPGDAEVPALKAAPRVALTALRTLASLLAAGKVAAARPAPSAAPASSCLSPRAAPVASMFASPRRGAVAGLLGFSPFVRGSGALFGVLLSLAGVLGDLTASLVKRDAGVKDSGTLLPGHGGWIDRTDSYLLAAPLAYLIGLLTQEFCAAVLARDALLSDRAHPKP</sequence>
<evidence type="ECO:0000256" key="11">
    <source>
        <dbReference type="ARBA" id="ARBA00023264"/>
    </source>
</evidence>
<feature type="region of interest" description="Disordered" evidence="12">
    <location>
        <begin position="756"/>
        <end position="791"/>
    </location>
</feature>
<dbReference type="VEuPathDB" id="ToxoDB:BESB_000360"/>
<dbReference type="Pfam" id="PF01148">
    <property type="entry name" value="CTP_transf_1"/>
    <property type="match status" value="1"/>
</dbReference>
<feature type="compositionally biased region" description="Low complexity" evidence="12">
    <location>
        <begin position="367"/>
        <end position="378"/>
    </location>
</feature>
<keyword evidence="15" id="KW-1185">Reference proteome</keyword>
<feature type="region of interest" description="Disordered" evidence="12">
    <location>
        <begin position="202"/>
        <end position="222"/>
    </location>
</feature>
<feature type="transmembrane region" description="Helical" evidence="13">
    <location>
        <begin position="536"/>
        <end position="554"/>
    </location>
</feature>
<dbReference type="Proteomes" id="UP000224006">
    <property type="component" value="Chromosome I"/>
</dbReference>
<keyword evidence="3" id="KW-0444">Lipid biosynthesis</keyword>
<evidence type="ECO:0000256" key="5">
    <source>
        <dbReference type="ARBA" id="ARBA00022692"/>
    </source>
</evidence>
<keyword evidence="10" id="KW-0594">Phospholipid biosynthesis</keyword>
<evidence type="ECO:0000256" key="7">
    <source>
        <dbReference type="ARBA" id="ARBA00022989"/>
    </source>
</evidence>
<dbReference type="GO" id="GO:0005886">
    <property type="term" value="C:plasma membrane"/>
    <property type="evidence" value="ECO:0007669"/>
    <property type="project" value="UniProtKB-SubCell"/>
</dbReference>
<evidence type="ECO:0000256" key="2">
    <source>
        <dbReference type="ARBA" id="ARBA00022475"/>
    </source>
</evidence>
<comment type="subcellular location">
    <subcellularLocation>
        <location evidence="1">Cell membrane</location>
        <topology evidence="1">Multi-pass membrane protein</topology>
    </subcellularLocation>
</comment>
<accession>A0A2A9MKF5</accession>
<dbReference type="GeneID" id="40305099"/>
<evidence type="ECO:0000256" key="8">
    <source>
        <dbReference type="ARBA" id="ARBA00023098"/>
    </source>
</evidence>
<feature type="compositionally biased region" description="Basic and acidic residues" evidence="12">
    <location>
        <begin position="13"/>
        <end position="59"/>
    </location>
</feature>
<feature type="transmembrane region" description="Helical" evidence="13">
    <location>
        <begin position="561"/>
        <end position="582"/>
    </location>
</feature>
<reference evidence="14 15" key="1">
    <citation type="submission" date="2017-09" db="EMBL/GenBank/DDBJ databases">
        <title>Genome sequencing of Besnoitia besnoiti strain Bb-Ger1.</title>
        <authorList>
            <person name="Schares G."/>
            <person name="Venepally P."/>
            <person name="Lorenzi H.A."/>
        </authorList>
    </citation>
    <scope>NUCLEOTIDE SEQUENCE [LARGE SCALE GENOMIC DNA]</scope>
    <source>
        <strain evidence="14 15">Bb-Ger1</strain>
    </source>
</reference>
<evidence type="ECO:0000313" key="15">
    <source>
        <dbReference type="Proteomes" id="UP000224006"/>
    </source>
</evidence>
<feature type="compositionally biased region" description="Low complexity" evidence="12">
    <location>
        <begin position="756"/>
        <end position="765"/>
    </location>
</feature>
<feature type="transmembrane region" description="Helical" evidence="13">
    <location>
        <begin position="636"/>
        <end position="659"/>
    </location>
</feature>
<feature type="region of interest" description="Disordered" evidence="12">
    <location>
        <begin position="1"/>
        <end position="59"/>
    </location>
</feature>
<keyword evidence="7 13" id="KW-1133">Transmembrane helix</keyword>
<keyword evidence="9 13" id="KW-0472">Membrane</keyword>
<dbReference type="STRING" id="94643.A0A2A9MKF5"/>
<evidence type="ECO:0000256" key="12">
    <source>
        <dbReference type="SAM" id="MobiDB-lite"/>
    </source>
</evidence>
<evidence type="ECO:0000313" key="14">
    <source>
        <dbReference type="EMBL" id="PFH37694.1"/>
    </source>
</evidence>
<comment type="caution">
    <text evidence="14">The sequence shown here is derived from an EMBL/GenBank/DDBJ whole genome shotgun (WGS) entry which is preliminary data.</text>
</comment>
<dbReference type="PANTHER" id="PTHR46382">
    <property type="entry name" value="PHOSPHATIDATE CYTIDYLYLTRANSFERASE"/>
    <property type="match status" value="1"/>
</dbReference>
<feature type="transmembrane region" description="Helical" evidence="13">
    <location>
        <begin position="469"/>
        <end position="491"/>
    </location>
</feature>
<feature type="compositionally biased region" description="Low complexity" evidence="12">
    <location>
        <begin position="775"/>
        <end position="785"/>
    </location>
</feature>
<dbReference type="OrthoDB" id="10260889at2759"/>
<feature type="region of interest" description="Disordered" evidence="12">
    <location>
        <begin position="340"/>
        <end position="378"/>
    </location>
</feature>
<dbReference type="PANTHER" id="PTHR46382:SF1">
    <property type="entry name" value="PHOSPHATIDATE CYTIDYLYLTRANSFERASE"/>
    <property type="match status" value="1"/>
</dbReference>
<evidence type="ECO:0000256" key="10">
    <source>
        <dbReference type="ARBA" id="ARBA00023209"/>
    </source>
</evidence>
<organism evidence="14 15">
    <name type="scientific">Besnoitia besnoiti</name>
    <name type="common">Apicomplexan protozoan</name>
    <dbReference type="NCBI Taxonomy" id="94643"/>
    <lineage>
        <taxon>Eukaryota</taxon>
        <taxon>Sar</taxon>
        <taxon>Alveolata</taxon>
        <taxon>Apicomplexa</taxon>
        <taxon>Conoidasida</taxon>
        <taxon>Coccidia</taxon>
        <taxon>Eucoccidiorida</taxon>
        <taxon>Eimeriorina</taxon>
        <taxon>Sarcocystidae</taxon>
        <taxon>Besnoitia</taxon>
    </lineage>
</organism>
<evidence type="ECO:0000256" key="6">
    <source>
        <dbReference type="ARBA" id="ARBA00022695"/>
    </source>
</evidence>
<keyword evidence="5 13" id="KW-0812">Transmembrane</keyword>
<protein>
    <submittedName>
        <fullName evidence="14">Phosphatidate cytidylyltransferase</fullName>
    </submittedName>
</protein>
<keyword evidence="2" id="KW-1003">Cell membrane</keyword>
<proteinExistence type="predicted"/>
<keyword evidence="11" id="KW-1208">Phospholipid metabolism</keyword>
<evidence type="ECO:0000256" key="13">
    <source>
        <dbReference type="SAM" id="Phobius"/>
    </source>
</evidence>
<feature type="transmembrane region" description="Helical" evidence="13">
    <location>
        <begin position="512"/>
        <end position="530"/>
    </location>
</feature>
<feature type="compositionally biased region" description="Basic and acidic residues" evidence="12">
    <location>
        <begin position="346"/>
        <end position="355"/>
    </location>
</feature>
<evidence type="ECO:0000256" key="1">
    <source>
        <dbReference type="ARBA" id="ARBA00004651"/>
    </source>
</evidence>
<keyword evidence="4 14" id="KW-0808">Transferase</keyword>
<keyword evidence="8" id="KW-0443">Lipid metabolism</keyword>
<dbReference type="AlphaFoldDB" id="A0A2A9MKF5"/>
<dbReference type="KEGG" id="bbes:BESB_000360"/>
<evidence type="ECO:0000256" key="3">
    <source>
        <dbReference type="ARBA" id="ARBA00022516"/>
    </source>
</evidence>
<dbReference type="GO" id="GO:0004605">
    <property type="term" value="F:phosphatidate cytidylyltransferase activity"/>
    <property type="evidence" value="ECO:0007669"/>
    <property type="project" value="TreeGrafter"/>
</dbReference>
<gene>
    <name evidence="14" type="ORF">BESB_000360</name>
</gene>
<dbReference type="RefSeq" id="XP_029221703.1">
    <property type="nucleotide sequence ID" value="XM_029358791.1"/>
</dbReference>
<evidence type="ECO:0000256" key="9">
    <source>
        <dbReference type="ARBA" id="ARBA00023136"/>
    </source>
</evidence>
<keyword evidence="6 14" id="KW-0548">Nucleotidyltransferase</keyword>
<dbReference type="EMBL" id="NWUJ01000001">
    <property type="protein sequence ID" value="PFH37694.1"/>
    <property type="molecule type" value="Genomic_DNA"/>
</dbReference>